<comment type="caution">
    <text evidence="3">The sequence shown here is derived from an EMBL/GenBank/DDBJ whole genome shotgun (WGS) entry which is preliminary data.</text>
</comment>
<feature type="chain" id="PRO_5016255500" evidence="2">
    <location>
        <begin position="24"/>
        <end position="427"/>
    </location>
</feature>
<keyword evidence="2" id="KW-0732">Signal</keyword>
<dbReference type="Proteomes" id="UP000250572">
    <property type="component" value="Unassembled WGS sequence"/>
</dbReference>
<dbReference type="AlphaFoldDB" id="A0A315VLD0"/>
<sequence length="427" mass="48742">MIASTKTFLLALIGCLWLSEKKQDEIGATCPQAVTQLQGSYESPLHSIPSKALDNITFRSTFPHGGHPQPCPRPLMNQSRENMDTVEDQEKATLMPPTKKRPMEKSQRALIWSDSTPLMNLLMAPKYLAYKSRPSSADTVYQRAAALSEMPTDTPLWPYLHPRLWFVPYTLQGRSALTNQQLSEYIHERRHVANTPMHERECPIADILTMRRSRRLQLSGYYNSEGLPTISYKHYSYDIFREQRSSRCANFGAYSIADTVPCMNMDLEMEMDSDAETIPYVGMDMDSDAETIPYIDMDIDSDAETIPYIDSDIDSYTEPIRHPGLNMNTEARMIAEEEIHFENRRRTVISRPFPKMKPRENIFLFFITCILVFVLAYPIYAISFPPEESSASPFAGAMASNAYCKGKIMDPIELMKTLTTNDYCLPP</sequence>
<evidence type="ECO:0000256" key="1">
    <source>
        <dbReference type="SAM" id="Phobius"/>
    </source>
</evidence>
<proteinExistence type="predicted"/>
<evidence type="ECO:0000313" key="3">
    <source>
        <dbReference type="EMBL" id="PWA23161.1"/>
    </source>
</evidence>
<keyword evidence="1" id="KW-1133">Transmembrane helix</keyword>
<feature type="signal peptide" evidence="2">
    <location>
        <begin position="1"/>
        <end position="23"/>
    </location>
</feature>
<evidence type="ECO:0000256" key="2">
    <source>
        <dbReference type="SAM" id="SignalP"/>
    </source>
</evidence>
<keyword evidence="4" id="KW-1185">Reference proteome</keyword>
<keyword evidence="1" id="KW-0812">Transmembrane</keyword>
<protein>
    <submittedName>
        <fullName evidence="3">Uncharacterized protein</fullName>
    </submittedName>
</protein>
<dbReference type="EMBL" id="NHOQ01001678">
    <property type="protein sequence ID" value="PWA23161.1"/>
    <property type="molecule type" value="Genomic_DNA"/>
</dbReference>
<reference evidence="3 4" key="1">
    <citation type="journal article" date="2018" name="G3 (Bethesda)">
        <title>A High-Quality Reference Genome for the Invasive Mosquitofish Gambusia affinis Using a Chicago Library.</title>
        <authorList>
            <person name="Hoffberg S.L."/>
            <person name="Troendle N.J."/>
            <person name="Glenn T.C."/>
            <person name="Mahmud O."/>
            <person name="Louha S."/>
            <person name="Chalopin D."/>
            <person name="Bennetzen J.L."/>
            <person name="Mauricio R."/>
        </authorList>
    </citation>
    <scope>NUCLEOTIDE SEQUENCE [LARGE SCALE GENOMIC DNA]</scope>
    <source>
        <strain evidence="3">NE01/NJP1002.9</strain>
        <tissue evidence="3">Muscle</tissue>
    </source>
</reference>
<name>A0A315VLD0_GAMAF</name>
<evidence type="ECO:0000313" key="4">
    <source>
        <dbReference type="Proteomes" id="UP000250572"/>
    </source>
</evidence>
<accession>A0A315VLD0</accession>
<feature type="transmembrane region" description="Helical" evidence="1">
    <location>
        <begin position="362"/>
        <end position="382"/>
    </location>
</feature>
<gene>
    <name evidence="3" type="ORF">CCH79_00002235</name>
</gene>
<keyword evidence="1" id="KW-0472">Membrane</keyword>
<organism evidence="3 4">
    <name type="scientific">Gambusia affinis</name>
    <name type="common">Western mosquitofish</name>
    <name type="synonym">Heterandria affinis</name>
    <dbReference type="NCBI Taxonomy" id="33528"/>
    <lineage>
        <taxon>Eukaryota</taxon>
        <taxon>Metazoa</taxon>
        <taxon>Chordata</taxon>
        <taxon>Craniata</taxon>
        <taxon>Vertebrata</taxon>
        <taxon>Euteleostomi</taxon>
        <taxon>Actinopterygii</taxon>
        <taxon>Neopterygii</taxon>
        <taxon>Teleostei</taxon>
        <taxon>Neoteleostei</taxon>
        <taxon>Acanthomorphata</taxon>
        <taxon>Ovalentaria</taxon>
        <taxon>Atherinomorphae</taxon>
        <taxon>Cyprinodontiformes</taxon>
        <taxon>Poeciliidae</taxon>
        <taxon>Poeciliinae</taxon>
        <taxon>Gambusia</taxon>
    </lineage>
</organism>